<dbReference type="PANTHER" id="PTHR33236">
    <property type="entry name" value="INTRAFLAGELLAR TRANSPORT PROTEIN 122 FAMILY PROTEIN-RELATED"/>
    <property type="match status" value="1"/>
</dbReference>
<dbReference type="PANTHER" id="PTHR33236:SF11">
    <property type="entry name" value="CUB DOMAIN-CONTAINING PROTEIN"/>
    <property type="match status" value="1"/>
</dbReference>
<dbReference type="InterPro" id="IPR058698">
    <property type="entry name" value="CUB_metazoa"/>
</dbReference>
<dbReference type="Pfam" id="PF26080">
    <property type="entry name" value="CUB_animal"/>
    <property type="match status" value="1"/>
</dbReference>
<name>A0A8J5TQE3_HOMAM</name>
<dbReference type="AlphaFoldDB" id="A0A8J5TQE3"/>
<reference evidence="2" key="1">
    <citation type="journal article" date="2021" name="Sci. Adv.">
        <title>The American lobster genome reveals insights on longevity, neural, and immune adaptations.</title>
        <authorList>
            <person name="Polinski J.M."/>
            <person name="Zimin A.V."/>
            <person name="Clark K.F."/>
            <person name="Kohn A.B."/>
            <person name="Sadowski N."/>
            <person name="Timp W."/>
            <person name="Ptitsyn A."/>
            <person name="Khanna P."/>
            <person name="Romanova D.Y."/>
            <person name="Williams P."/>
            <person name="Greenwood S.J."/>
            <person name="Moroz L.L."/>
            <person name="Walt D.R."/>
            <person name="Bodnar A.G."/>
        </authorList>
    </citation>
    <scope>NUCLEOTIDE SEQUENCE</scope>
    <source>
        <strain evidence="2">GMGI-L3</strain>
    </source>
</reference>
<sequence>DFDMVGPLRGDCTNDTFVVLGANQGSNIPTLCGINTGQHMYLDIDNSDGPFKLVSTMSAFNYMRRWKIKVTFIDEKHPCKTPFRCLQYFTEPTGAFSSFNFGGSPSQMLNGQMYSICFGYVPGYCDIGINYNRYDLGNINGDCGNDYTANAGDKLCVNATGPISLTVFTDDNNEREEEGFSAAYMMMAC</sequence>
<feature type="domain" description="CUB" evidence="1">
    <location>
        <begin position="82"/>
        <end position="131"/>
    </location>
</feature>
<dbReference type="Proteomes" id="UP000747542">
    <property type="component" value="Unassembled WGS sequence"/>
</dbReference>
<dbReference type="EMBL" id="JAHLQT010003055">
    <property type="protein sequence ID" value="KAG7176658.1"/>
    <property type="molecule type" value="Genomic_DNA"/>
</dbReference>
<evidence type="ECO:0000313" key="3">
    <source>
        <dbReference type="Proteomes" id="UP000747542"/>
    </source>
</evidence>
<accession>A0A8J5TQE3</accession>
<proteinExistence type="predicted"/>
<keyword evidence="3" id="KW-1185">Reference proteome</keyword>
<protein>
    <submittedName>
        <fullName evidence="2">Putative neuropilin-1-like</fullName>
    </submittedName>
</protein>
<evidence type="ECO:0000313" key="2">
    <source>
        <dbReference type="EMBL" id="KAG7176658.1"/>
    </source>
</evidence>
<evidence type="ECO:0000259" key="1">
    <source>
        <dbReference type="Pfam" id="PF26080"/>
    </source>
</evidence>
<organism evidence="2 3">
    <name type="scientific">Homarus americanus</name>
    <name type="common">American lobster</name>
    <dbReference type="NCBI Taxonomy" id="6706"/>
    <lineage>
        <taxon>Eukaryota</taxon>
        <taxon>Metazoa</taxon>
        <taxon>Ecdysozoa</taxon>
        <taxon>Arthropoda</taxon>
        <taxon>Crustacea</taxon>
        <taxon>Multicrustacea</taxon>
        <taxon>Malacostraca</taxon>
        <taxon>Eumalacostraca</taxon>
        <taxon>Eucarida</taxon>
        <taxon>Decapoda</taxon>
        <taxon>Pleocyemata</taxon>
        <taxon>Astacidea</taxon>
        <taxon>Nephropoidea</taxon>
        <taxon>Nephropidae</taxon>
        <taxon>Homarus</taxon>
    </lineage>
</organism>
<feature type="non-terminal residue" evidence="2">
    <location>
        <position position="1"/>
    </location>
</feature>
<comment type="caution">
    <text evidence="2">The sequence shown here is derived from an EMBL/GenBank/DDBJ whole genome shotgun (WGS) entry which is preliminary data.</text>
</comment>
<gene>
    <name evidence="2" type="ORF">Hamer_G015475</name>
</gene>